<dbReference type="EMBL" id="JBBMFC010000003">
    <property type="protein sequence ID" value="MEQ2577682.1"/>
    <property type="molecule type" value="Genomic_DNA"/>
</dbReference>
<dbReference type="Proteomes" id="UP001470288">
    <property type="component" value="Unassembled WGS sequence"/>
</dbReference>
<accession>A0ABV1HXM2</accession>
<keyword evidence="1" id="KW-1133">Transmembrane helix</keyword>
<proteinExistence type="predicted"/>
<keyword evidence="3" id="KW-1185">Reference proteome</keyword>
<feature type="transmembrane region" description="Helical" evidence="1">
    <location>
        <begin position="111"/>
        <end position="134"/>
    </location>
</feature>
<comment type="caution">
    <text evidence="2">The sequence shown here is derived from an EMBL/GenBank/DDBJ whole genome shotgun (WGS) entry which is preliminary data.</text>
</comment>
<sequence>MSQKFNSYDDYKLYGKKFWMLSLILFVVNGFLLGALRISVSDNCAIPTRLIFLILVISYIKILGVWIRTLNKLLNGVSKKYLRKTTWSVIIYWEIIVLSILISGSIKETDLIVCSGIIVGEGILFLLIRGFYYIDIMEKYHPHAINMDSYPIDLYSADEKKRQISDNLDKIQETTHNTEVLKALELRRAMVLIIVHAEVPVFTMFNLGCLGLIK</sequence>
<keyword evidence="1" id="KW-0472">Membrane</keyword>
<gene>
    <name evidence="2" type="ORF">WMO62_02345</name>
</gene>
<organism evidence="2 3">
    <name type="scientific">Hominiventricola aquisgranensis</name>
    <dbReference type="NCBI Taxonomy" id="3133164"/>
    <lineage>
        <taxon>Bacteria</taxon>
        <taxon>Bacillati</taxon>
        <taxon>Bacillota</taxon>
        <taxon>Clostridia</taxon>
        <taxon>Lachnospirales</taxon>
        <taxon>Lachnospiraceae</taxon>
        <taxon>Hominiventricola</taxon>
    </lineage>
</organism>
<feature type="transmembrane region" description="Helical" evidence="1">
    <location>
        <begin position="87"/>
        <end position="104"/>
    </location>
</feature>
<protein>
    <submittedName>
        <fullName evidence="2">Uncharacterized protein</fullName>
    </submittedName>
</protein>
<feature type="transmembrane region" description="Helical" evidence="1">
    <location>
        <begin position="189"/>
        <end position="213"/>
    </location>
</feature>
<keyword evidence="1" id="KW-0812">Transmembrane</keyword>
<evidence type="ECO:0000256" key="1">
    <source>
        <dbReference type="SAM" id="Phobius"/>
    </source>
</evidence>
<evidence type="ECO:0000313" key="3">
    <source>
        <dbReference type="Proteomes" id="UP001470288"/>
    </source>
</evidence>
<evidence type="ECO:0000313" key="2">
    <source>
        <dbReference type="EMBL" id="MEQ2577682.1"/>
    </source>
</evidence>
<feature type="transmembrane region" description="Helical" evidence="1">
    <location>
        <begin position="50"/>
        <end position="67"/>
    </location>
</feature>
<name>A0ABV1HXM2_9FIRM</name>
<reference evidence="2 3" key="1">
    <citation type="submission" date="2024-03" db="EMBL/GenBank/DDBJ databases">
        <title>Human intestinal bacterial collection.</title>
        <authorList>
            <person name="Pauvert C."/>
            <person name="Hitch T.C.A."/>
            <person name="Clavel T."/>
        </authorList>
    </citation>
    <scope>NUCLEOTIDE SEQUENCE [LARGE SCALE GENOMIC DNA]</scope>
    <source>
        <strain evidence="2 3">CLA-AA-H78B</strain>
    </source>
</reference>
<dbReference type="RefSeq" id="WP_349143688.1">
    <property type="nucleotide sequence ID" value="NZ_JBBMFC010000003.1"/>
</dbReference>
<feature type="transmembrane region" description="Helical" evidence="1">
    <location>
        <begin position="18"/>
        <end position="38"/>
    </location>
</feature>